<feature type="region of interest" description="Disordered" evidence="1">
    <location>
        <begin position="1"/>
        <end position="41"/>
    </location>
</feature>
<protein>
    <submittedName>
        <fullName evidence="2">Uncharacterized protein</fullName>
    </submittedName>
</protein>
<dbReference type="STRING" id="47428.A0A284RAZ3"/>
<keyword evidence="3" id="KW-1185">Reference proteome</keyword>
<dbReference type="OrthoDB" id="3255301at2759"/>
<organism evidence="2 3">
    <name type="scientific">Armillaria ostoyae</name>
    <name type="common">Armillaria root rot fungus</name>
    <dbReference type="NCBI Taxonomy" id="47428"/>
    <lineage>
        <taxon>Eukaryota</taxon>
        <taxon>Fungi</taxon>
        <taxon>Dikarya</taxon>
        <taxon>Basidiomycota</taxon>
        <taxon>Agaricomycotina</taxon>
        <taxon>Agaricomycetes</taxon>
        <taxon>Agaricomycetidae</taxon>
        <taxon>Agaricales</taxon>
        <taxon>Marasmiineae</taxon>
        <taxon>Physalacriaceae</taxon>
        <taxon>Armillaria</taxon>
    </lineage>
</organism>
<dbReference type="AlphaFoldDB" id="A0A284RAZ3"/>
<evidence type="ECO:0000313" key="2">
    <source>
        <dbReference type="EMBL" id="SJL05913.1"/>
    </source>
</evidence>
<feature type="compositionally biased region" description="Polar residues" evidence="1">
    <location>
        <begin position="1"/>
        <end position="15"/>
    </location>
</feature>
<proteinExistence type="predicted"/>
<dbReference type="Proteomes" id="UP000219338">
    <property type="component" value="Unassembled WGS sequence"/>
</dbReference>
<dbReference type="EMBL" id="FUEG01000006">
    <property type="protein sequence ID" value="SJL05913.1"/>
    <property type="molecule type" value="Genomic_DNA"/>
</dbReference>
<accession>A0A284RAZ3</accession>
<sequence length="154" mass="17266">MASLTMSRPTISSPLAGSPCASGQAKRIVPRRNPSFPSSRALRPFPSVAAALQPFGSKASNKKPIKIIEPPANHFHTFVLDLTQAEFSRELQFGRCIAMHDRKRDEEDPKTTSIYQFLYTPTSFLSIRTQYCLLSDRVLSIDMVILLLMQIVRV</sequence>
<evidence type="ECO:0000256" key="1">
    <source>
        <dbReference type="SAM" id="MobiDB-lite"/>
    </source>
</evidence>
<gene>
    <name evidence="2" type="ORF">ARMOST_09249</name>
</gene>
<name>A0A284RAZ3_ARMOS</name>
<evidence type="ECO:0000313" key="3">
    <source>
        <dbReference type="Proteomes" id="UP000219338"/>
    </source>
</evidence>
<reference evidence="3" key="1">
    <citation type="journal article" date="2017" name="Nat. Ecol. Evol.">
        <title>Genome expansion and lineage-specific genetic innovations in the forest pathogenic fungi Armillaria.</title>
        <authorList>
            <person name="Sipos G."/>
            <person name="Prasanna A.N."/>
            <person name="Walter M.C."/>
            <person name="O'Connor E."/>
            <person name="Balint B."/>
            <person name="Krizsan K."/>
            <person name="Kiss B."/>
            <person name="Hess J."/>
            <person name="Varga T."/>
            <person name="Slot J."/>
            <person name="Riley R."/>
            <person name="Boka B."/>
            <person name="Rigling D."/>
            <person name="Barry K."/>
            <person name="Lee J."/>
            <person name="Mihaltcheva S."/>
            <person name="LaButti K."/>
            <person name="Lipzen A."/>
            <person name="Waldron R."/>
            <person name="Moloney N.M."/>
            <person name="Sperisen C."/>
            <person name="Kredics L."/>
            <person name="Vagvoelgyi C."/>
            <person name="Patrignani A."/>
            <person name="Fitzpatrick D."/>
            <person name="Nagy I."/>
            <person name="Doyle S."/>
            <person name="Anderson J.B."/>
            <person name="Grigoriev I.V."/>
            <person name="Gueldener U."/>
            <person name="Muensterkoetter M."/>
            <person name="Nagy L.G."/>
        </authorList>
    </citation>
    <scope>NUCLEOTIDE SEQUENCE [LARGE SCALE GENOMIC DNA]</scope>
    <source>
        <strain evidence="3">C18/9</strain>
    </source>
</reference>